<keyword evidence="2" id="KW-1185">Reference proteome</keyword>
<organism evidence="1 2">
    <name type="scientific">Araneus ventricosus</name>
    <name type="common">Orbweaver spider</name>
    <name type="synonym">Epeira ventricosa</name>
    <dbReference type="NCBI Taxonomy" id="182803"/>
    <lineage>
        <taxon>Eukaryota</taxon>
        <taxon>Metazoa</taxon>
        <taxon>Ecdysozoa</taxon>
        <taxon>Arthropoda</taxon>
        <taxon>Chelicerata</taxon>
        <taxon>Arachnida</taxon>
        <taxon>Araneae</taxon>
        <taxon>Araneomorphae</taxon>
        <taxon>Entelegynae</taxon>
        <taxon>Araneoidea</taxon>
        <taxon>Araneidae</taxon>
        <taxon>Araneus</taxon>
    </lineage>
</organism>
<proteinExistence type="predicted"/>
<reference evidence="1 2" key="1">
    <citation type="journal article" date="2019" name="Sci. Rep.">
        <title>Orb-weaving spider Araneus ventricosus genome elucidates the spidroin gene catalogue.</title>
        <authorList>
            <person name="Kono N."/>
            <person name="Nakamura H."/>
            <person name="Ohtoshi R."/>
            <person name="Moran D.A.P."/>
            <person name="Shinohara A."/>
            <person name="Yoshida Y."/>
            <person name="Fujiwara M."/>
            <person name="Mori M."/>
            <person name="Tomita M."/>
            <person name="Arakawa K."/>
        </authorList>
    </citation>
    <scope>NUCLEOTIDE SEQUENCE [LARGE SCALE GENOMIC DNA]</scope>
</reference>
<comment type="caution">
    <text evidence="1">The sequence shown here is derived from an EMBL/GenBank/DDBJ whole genome shotgun (WGS) entry which is preliminary data.</text>
</comment>
<protein>
    <submittedName>
        <fullName evidence="1">Uncharacterized protein</fullName>
    </submittedName>
</protein>
<accession>A0A4Y2JGM4</accession>
<name>A0A4Y2JGM4_ARAVE</name>
<evidence type="ECO:0000313" key="2">
    <source>
        <dbReference type="Proteomes" id="UP000499080"/>
    </source>
</evidence>
<dbReference type="AlphaFoldDB" id="A0A4Y2JGM4"/>
<gene>
    <name evidence="1" type="ORF">AVEN_11200_1</name>
</gene>
<evidence type="ECO:0000313" key="1">
    <source>
        <dbReference type="EMBL" id="GBM88609.1"/>
    </source>
</evidence>
<dbReference type="EMBL" id="BGPR01110284">
    <property type="protein sequence ID" value="GBM88609.1"/>
    <property type="molecule type" value="Genomic_DNA"/>
</dbReference>
<dbReference type="Proteomes" id="UP000499080">
    <property type="component" value="Unassembled WGS sequence"/>
</dbReference>
<sequence>DRTLYALDWTYGSRNRWKQARDDLRRMTDSINNPNRGQPQDHGGTHICNHDEVMSSVCQPSEGTHVSKDLCMHRMISLNLRTAGVNSSHHTSY</sequence>
<feature type="non-terminal residue" evidence="1">
    <location>
        <position position="1"/>
    </location>
</feature>